<proteinExistence type="predicted"/>
<protein>
    <submittedName>
        <fullName evidence="1">Uncharacterized protein</fullName>
    </submittedName>
</protein>
<organism evidence="1 2">
    <name type="scientific">Metabacillus lacus</name>
    <dbReference type="NCBI Taxonomy" id="1983721"/>
    <lineage>
        <taxon>Bacteria</taxon>
        <taxon>Bacillati</taxon>
        <taxon>Bacillota</taxon>
        <taxon>Bacilli</taxon>
        <taxon>Bacillales</taxon>
        <taxon>Bacillaceae</taxon>
        <taxon>Metabacillus</taxon>
    </lineage>
</organism>
<evidence type="ECO:0000313" key="2">
    <source>
        <dbReference type="Proteomes" id="UP000448867"/>
    </source>
</evidence>
<dbReference type="RefSeq" id="WP_154309083.1">
    <property type="nucleotide sequence ID" value="NZ_WKKI01000039.1"/>
</dbReference>
<gene>
    <name evidence="1" type="ORF">GJU40_15865</name>
</gene>
<sequence length="55" mass="6020">MKNNGRDPVLFALAAITTGAAAYYLTKGYFISKDEGTDNFISDQPGIYESELIDL</sequence>
<accession>A0A7X2J1A3</accession>
<dbReference type="AlphaFoldDB" id="A0A7X2J1A3"/>
<keyword evidence="2" id="KW-1185">Reference proteome</keyword>
<dbReference type="EMBL" id="WKKI01000039">
    <property type="protein sequence ID" value="MRX73621.1"/>
    <property type="molecule type" value="Genomic_DNA"/>
</dbReference>
<name>A0A7X2J1A3_9BACI</name>
<evidence type="ECO:0000313" key="1">
    <source>
        <dbReference type="EMBL" id="MRX73621.1"/>
    </source>
</evidence>
<dbReference type="Proteomes" id="UP000448867">
    <property type="component" value="Unassembled WGS sequence"/>
</dbReference>
<comment type="caution">
    <text evidence="1">The sequence shown here is derived from an EMBL/GenBank/DDBJ whole genome shotgun (WGS) entry which is preliminary data.</text>
</comment>
<reference evidence="1 2" key="1">
    <citation type="submission" date="2019-11" db="EMBL/GenBank/DDBJ databases">
        <title>Bacillus lacus genome.</title>
        <authorList>
            <person name="Allen C.J."/>
            <person name="Newman J.D."/>
        </authorList>
    </citation>
    <scope>NUCLEOTIDE SEQUENCE [LARGE SCALE GENOMIC DNA]</scope>
    <source>
        <strain evidence="1 2">KCTC 33946</strain>
    </source>
</reference>